<evidence type="ECO:0000259" key="10">
    <source>
        <dbReference type="SMART" id="SM00645"/>
    </source>
</evidence>
<accession>A0AAN7E3L5</accession>
<dbReference type="InterPro" id="IPR025661">
    <property type="entry name" value="Pept_asp_AS"/>
</dbReference>
<dbReference type="Proteomes" id="UP001324115">
    <property type="component" value="Unassembled WGS sequence"/>
</dbReference>
<dbReference type="InterPro" id="IPR013201">
    <property type="entry name" value="Prot_inhib_I29"/>
</dbReference>
<dbReference type="PROSITE" id="PS00639">
    <property type="entry name" value="THIOL_PROTEASE_HIS"/>
    <property type="match status" value="1"/>
</dbReference>
<reference evidence="12 13" key="1">
    <citation type="journal article" date="2023" name="G3 (Bethesda)">
        <title>A haplotype-resolved chromosome-scale genome for Quercus rubra L. provides insights into the genetics of adaptive traits for red oak species.</title>
        <authorList>
            <person name="Kapoor B."/>
            <person name="Jenkins J."/>
            <person name="Schmutz J."/>
            <person name="Zhebentyayeva T."/>
            <person name="Kuelheim C."/>
            <person name="Coggeshall M."/>
            <person name="Heim C."/>
            <person name="Lasky J.R."/>
            <person name="Leites L."/>
            <person name="Islam-Faridi N."/>
            <person name="Romero-Severson J."/>
            <person name="DeLeo V.L."/>
            <person name="Lucas S.M."/>
            <person name="Lazic D."/>
            <person name="Gailing O."/>
            <person name="Carlson J."/>
            <person name="Staton M."/>
        </authorList>
    </citation>
    <scope>NUCLEOTIDE SEQUENCE [LARGE SCALE GENOMIC DNA]</scope>
    <source>
        <strain evidence="12">Pseudo-F2</strain>
    </source>
</reference>
<dbReference type="InterPro" id="IPR038765">
    <property type="entry name" value="Papain-like_cys_pep_sf"/>
</dbReference>
<dbReference type="InterPro" id="IPR039417">
    <property type="entry name" value="Peptidase_C1A_papain-like"/>
</dbReference>
<feature type="domain" description="Peptidase C1A papain C-terminal" evidence="10">
    <location>
        <begin position="143"/>
        <end position="368"/>
    </location>
</feature>
<proteinExistence type="inferred from homology"/>
<feature type="domain" description="Cathepsin propeptide inhibitor" evidence="11">
    <location>
        <begin position="57"/>
        <end position="113"/>
    </location>
</feature>
<dbReference type="PROSITE" id="PS00139">
    <property type="entry name" value="THIOL_PROTEASE_CYS"/>
    <property type="match status" value="1"/>
</dbReference>
<feature type="chain" id="PRO_5042950736" description="Cysteine protease" evidence="9">
    <location>
        <begin position="22"/>
        <end position="375"/>
    </location>
</feature>
<dbReference type="EMBL" id="JAXUIC010000011">
    <property type="protein sequence ID" value="KAK4562605.1"/>
    <property type="molecule type" value="Genomic_DNA"/>
</dbReference>
<keyword evidence="13" id="KW-1185">Reference proteome</keyword>
<dbReference type="SUPFAM" id="SSF54001">
    <property type="entry name" value="Cysteine proteinases"/>
    <property type="match status" value="1"/>
</dbReference>
<evidence type="ECO:0000256" key="8">
    <source>
        <dbReference type="ARBA" id="ARBA00023180"/>
    </source>
</evidence>
<dbReference type="Pfam" id="PF08246">
    <property type="entry name" value="Inhibitor_I29"/>
    <property type="match status" value="1"/>
</dbReference>
<keyword evidence="7" id="KW-1015">Disulfide bond</keyword>
<sequence length="375" mass="40941">MDNRFSLFLISALLLISATTSLPENSDDAIIRQVVDAGAGVGETLSDDPLLGAEHHFTLFKKKYGKSYANQEEHAFRFKVFQKNLKRARRHQRMDPSAIHGVTQFSDLTRSEFKRTVLGLRGSRRLRLPTDAHTAPILPTEGLPEDFDWRDHGAVTEVKNQGSCGSCWSFSATGALEGANYLATGKLLSLSEQQLVDCDHECDPEEAGACDSGCNGGLMNSAFEYTLKAGGLMKEKDYPYTGTDRGTCKFDKSKIAAAVSNFSVVSLDEDQIAANLVKNGPLAVAINAVFMQTYVGGVSCPYICSRRLDHGVLLVGYGSAGYAPVRMKEKPYWIIKNSWGESWGESGFYKICRGRNICGVDSMVSTVAAVQTTSQ</sequence>
<dbReference type="InterPro" id="IPR025660">
    <property type="entry name" value="Pept_his_AS"/>
</dbReference>
<dbReference type="InterPro" id="IPR000668">
    <property type="entry name" value="Peptidase_C1A_C"/>
</dbReference>
<dbReference type="PRINTS" id="PR00705">
    <property type="entry name" value="PAPAIN"/>
</dbReference>
<dbReference type="Pfam" id="PF00112">
    <property type="entry name" value="Peptidase_C1"/>
    <property type="match status" value="1"/>
</dbReference>
<keyword evidence="3 9" id="KW-0732">Signal</keyword>
<dbReference type="InterPro" id="IPR013128">
    <property type="entry name" value="Peptidase_C1A"/>
</dbReference>
<dbReference type="GO" id="GO:0000323">
    <property type="term" value="C:lytic vacuole"/>
    <property type="evidence" value="ECO:0007669"/>
    <property type="project" value="UniProtKB-ARBA"/>
</dbReference>
<evidence type="ECO:0000256" key="6">
    <source>
        <dbReference type="ARBA" id="ARBA00023145"/>
    </source>
</evidence>
<evidence type="ECO:0000256" key="7">
    <source>
        <dbReference type="ARBA" id="ARBA00023157"/>
    </source>
</evidence>
<keyword evidence="5" id="KW-0788">Thiol protease</keyword>
<evidence type="ECO:0000256" key="9">
    <source>
        <dbReference type="SAM" id="SignalP"/>
    </source>
</evidence>
<keyword evidence="6" id="KW-0865">Zymogen</keyword>
<evidence type="ECO:0000256" key="1">
    <source>
        <dbReference type="ARBA" id="ARBA00008455"/>
    </source>
</evidence>
<feature type="signal peptide" evidence="9">
    <location>
        <begin position="1"/>
        <end position="21"/>
    </location>
</feature>
<dbReference type="CDD" id="cd02248">
    <property type="entry name" value="Peptidase_C1A"/>
    <property type="match status" value="1"/>
</dbReference>
<evidence type="ECO:0000259" key="11">
    <source>
        <dbReference type="SMART" id="SM00848"/>
    </source>
</evidence>
<dbReference type="Gene3D" id="3.90.70.10">
    <property type="entry name" value="Cysteine proteinases"/>
    <property type="match status" value="1"/>
</dbReference>
<evidence type="ECO:0000256" key="2">
    <source>
        <dbReference type="ARBA" id="ARBA00022670"/>
    </source>
</evidence>
<organism evidence="12 13">
    <name type="scientific">Quercus rubra</name>
    <name type="common">Northern red oak</name>
    <name type="synonym">Quercus borealis</name>
    <dbReference type="NCBI Taxonomy" id="3512"/>
    <lineage>
        <taxon>Eukaryota</taxon>
        <taxon>Viridiplantae</taxon>
        <taxon>Streptophyta</taxon>
        <taxon>Embryophyta</taxon>
        <taxon>Tracheophyta</taxon>
        <taxon>Spermatophyta</taxon>
        <taxon>Magnoliopsida</taxon>
        <taxon>eudicotyledons</taxon>
        <taxon>Gunneridae</taxon>
        <taxon>Pentapetalae</taxon>
        <taxon>rosids</taxon>
        <taxon>fabids</taxon>
        <taxon>Fagales</taxon>
        <taxon>Fagaceae</taxon>
        <taxon>Quercus</taxon>
    </lineage>
</organism>
<protein>
    <recommendedName>
        <fullName evidence="14">Cysteine protease</fullName>
    </recommendedName>
</protein>
<keyword evidence="8" id="KW-0325">Glycoprotein</keyword>
<evidence type="ECO:0000256" key="5">
    <source>
        <dbReference type="ARBA" id="ARBA00022807"/>
    </source>
</evidence>
<keyword evidence="4" id="KW-0378">Hydrolase</keyword>
<evidence type="ECO:0000313" key="13">
    <source>
        <dbReference type="Proteomes" id="UP001324115"/>
    </source>
</evidence>
<dbReference type="GO" id="GO:0008234">
    <property type="term" value="F:cysteine-type peptidase activity"/>
    <property type="evidence" value="ECO:0007669"/>
    <property type="project" value="UniProtKB-KW"/>
</dbReference>
<dbReference type="PROSITE" id="PS00640">
    <property type="entry name" value="THIOL_PROTEASE_ASN"/>
    <property type="match status" value="1"/>
</dbReference>
<gene>
    <name evidence="12" type="ORF">RGQ29_005202</name>
</gene>
<comment type="caution">
    <text evidence="12">The sequence shown here is derived from an EMBL/GenBank/DDBJ whole genome shotgun (WGS) entry which is preliminary data.</text>
</comment>
<dbReference type="InterPro" id="IPR000169">
    <property type="entry name" value="Pept_cys_AS"/>
</dbReference>
<dbReference type="AlphaFoldDB" id="A0AAN7E3L5"/>
<comment type="similarity">
    <text evidence="1">Belongs to the peptidase C1 family.</text>
</comment>
<evidence type="ECO:0008006" key="14">
    <source>
        <dbReference type="Google" id="ProtNLM"/>
    </source>
</evidence>
<dbReference type="GO" id="GO:0006508">
    <property type="term" value="P:proteolysis"/>
    <property type="evidence" value="ECO:0007669"/>
    <property type="project" value="UniProtKB-KW"/>
</dbReference>
<evidence type="ECO:0000256" key="4">
    <source>
        <dbReference type="ARBA" id="ARBA00022801"/>
    </source>
</evidence>
<dbReference type="SMART" id="SM00848">
    <property type="entry name" value="Inhibitor_I29"/>
    <property type="match status" value="1"/>
</dbReference>
<dbReference type="SMART" id="SM00645">
    <property type="entry name" value="Pept_C1"/>
    <property type="match status" value="1"/>
</dbReference>
<keyword evidence="2" id="KW-0645">Protease</keyword>
<dbReference type="FunFam" id="3.90.70.10:FF:000057">
    <property type="entry name" value="Cysteine protease RD19A"/>
    <property type="match status" value="1"/>
</dbReference>
<evidence type="ECO:0000256" key="3">
    <source>
        <dbReference type="ARBA" id="ARBA00022729"/>
    </source>
</evidence>
<evidence type="ECO:0000313" key="12">
    <source>
        <dbReference type="EMBL" id="KAK4562605.1"/>
    </source>
</evidence>
<dbReference type="PANTHER" id="PTHR12411">
    <property type="entry name" value="CYSTEINE PROTEASE FAMILY C1-RELATED"/>
    <property type="match status" value="1"/>
</dbReference>
<name>A0AAN7E3L5_QUERU</name>